<dbReference type="EMBL" id="JACYXZ010000003">
    <property type="protein sequence ID" value="MBD8870252.1"/>
    <property type="molecule type" value="Genomic_DNA"/>
</dbReference>
<reference evidence="2" key="1">
    <citation type="submission" date="2020-09" db="EMBL/GenBank/DDBJ databases">
        <title>Nocardioides sp. strain MJB4 16S ribosomal RNA gene Genome sequencing and assembly.</title>
        <authorList>
            <person name="Kim I."/>
        </authorList>
    </citation>
    <scope>NUCLEOTIDE SEQUENCE</scope>
    <source>
        <strain evidence="2">MJB4</strain>
    </source>
</reference>
<gene>
    <name evidence="2" type="ORF">IE331_11515</name>
</gene>
<organism evidence="2 3">
    <name type="scientific">Nocardioides donggukensis</name>
    <dbReference type="NCBI Taxonomy" id="2774019"/>
    <lineage>
        <taxon>Bacteria</taxon>
        <taxon>Bacillati</taxon>
        <taxon>Actinomycetota</taxon>
        <taxon>Actinomycetes</taxon>
        <taxon>Propionibacteriales</taxon>
        <taxon>Nocardioidaceae</taxon>
        <taxon>Nocardioides</taxon>
    </lineage>
</organism>
<accession>A0A927K407</accession>
<evidence type="ECO:0000313" key="3">
    <source>
        <dbReference type="Proteomes" id="UP000616839"/>
    </source>
</evidence>
<comment type="caution">
    <text evidence="2">The sequence shown here is derived from an EMBL/GenBank/DDBJ whole genome shotgun (WGS) entry which is preliminary data.</text>
</comment>
<dbReference type="AlphaFoldDB" id="A0A927K407"/>
<proteinExistence type="predicted"/>
<sequence length="192" mass="20504">MVPLVLALAAGCSTSPGAEAGSGDVARVSTAGPDTDFGPPASGPELEGATYRYRAPEGWQDVTERTREMQPEVDTAASATWKERGFAPNLTVGYDDAPGGSLDTLEASIPEQLAGMADRIEQLDHVVVDGVECLHHRGRVAVAGTRYFLEQFVTIDEDGRITIVSFTFPRGLDAAQREATTHPVLASWSWTD</sequence>
<evidence type="ECO:0000256" key="1">
    <source>
        <dbReference type="SAM" id="MobiDB-lite"/>
    </source>
</evidence>
<protein>
    <submittedName>
        <fullName evidence="2">Uncharacterized protein</fullName>
    </submittedName>
</protein>
<dbReference type="RefSeq" id="WP_192143576.1">
    <property type="nucleotide sequence ID" value="NZ_JACYXZ010000003.1"/>
</dbReference>
<dbReference type="Proteomes" id="UP000616839">
    <property type="component" value="Unassembled WGS sequence"/>
</dbReference>
<evidence type="ECO:0000313" key="2">
    <source>
        <dbReference type="EMBL" id="MBD8870252.1"/>
    </source>
</evidence>
<dbReference type="Gene3D" id="3.40.1000.10">
    <property type="entry name" value="Mog1/PsbP, alpha/beta/alpha sandwich"/>
    <property type="match status" value="1"/>
</dbReference>
<keyword evidence="3" id="KW-1185">Reference proteome</keyword>
<name>A0A927K407_9ACTN</name>
<feature type="region of interest" description="Disordered" evidence="1">
    <location>
        <begin position="13"/>
        <end position="49"/>
    </location>
</feature>